<proteinExistence type="predicted"/>
<evidence type="ECO:0000256" key="2">
    <source>
        <dbReference type="ARBA" id="ARBA00023002"/>
    </source>
</evidence>
<dbReference type="InterPro" id="IPR016208">
    <property type="entry name" value="Ald_Oxase/xanthine_DH-like"/>
</dbReference>
<evidence type="ECO:0000313" key="5">
    <source>
        <dbReference type="EMBL" id="MFC7403749.1"/>
    </source>
</evidence>
<feature type="domain" description="Aldehyde oxidase/xanthine dehydrogenase a/b hammerhead" evidence="4">
    <location>
        <begin position="32"/>
        <end position="147"/>
    </location>
</feature>
<dbReference type="Pfam" id="PF01315">
    <property type="entry name" value="Ald_Xan_dh_C"/>
    <property type="match status" value="1"/>
</dbReference>
<organism evidence="5 6">
    <name type="scientific">Georgenia alba</name>
    <dbReference type="NCBI Taxonomy" id="2233858"/>
    <lineage>
        <taxon>Bacteria</taxon>
        <taxon>Bacillati</taxon>
        <taxon>Actinomycetota</taxon>
        <taxon>Actinomycetes</taxon>
        <taxon>Micrococcales</taxon>
        <taxon>Bogoriellaceae</taxon>
        <taxon>Georgenia</taxon>
    </lineage>
</organism>
<evidence type="ECO:0000256" key="3">
    <source>
        <dbReference type="SAM" id="MobiDB-lite"/>
    </source>
</evidence>
<dbReference type="Gene3D" id="3.90.1170.50">
    <property type="entry name" value="Aldehyde oxidase/xanthine dehydrogenase, a/b hammerhead"/>
    <property type="match status" value="1"/>
</dbReference>
<dbReference type="InterPro" id="IPR036856">
    <property type="entry name" value="Ald_Oxase/Xan_DH_a/b_sf"/>
</dbReference>
<dbReference type="PANTHER" id="PTHR11908">
    <property type="entry name" value="XANTHINE DEHYDROGENASE"/>
    <property type="match status" value="1"/>
</dbReference>
<sequence>MTVTDDAPAPTAGPETEVGKARYRKEDLRLITGRTRWTDNIQLTGLLHLAMVRSPFPHAKITGIDTDEATRSSGVVAVLTGADLADSQGACINAWAITEDQVAPEHPPMPRDRVAFAGEVVAVVAARTAAEARDAAELVDVDYEELPAALDLKEAADDVVLAHPDLGTNRSAFWKFDSAEAGTGGNVDEAIDKARADGIVIEREYRQQRLIPAFMEPRSVVVDPTGEQITVWSATQIPHILRFALAATTGVPESKIRVIAPDVGGGFGGKLQQTPEEMIAFAVARRLGRPVKYTETRSESLLAAHHGRDQWQKLTLAANADGTVTGLKVELLADLGAYVALVGGGVPVLGAFMFNAIYKFPAYQFNCQTVLTNKTWTDAYRGAGRPEATYAIERLMDELAAEVGVDPLEIREKNWIKHEEFPFTTVAGLEYDSGNYEAATARAKELFGYDELRREQEERRRAGDPVQLGIGISTFTEMCGLAPSRVLGSLNYGAGGWEHASVRMLPTGKVEVVTGSSAHGQGHETAWSQIVADRLGVPFDDVEVLHGDTQVSPKGLDTYGSRSLTVGGQALVNAAEKVVEKARPLAAHLLEANVDDLEFAGGKFTVRGTDSAIGLTDLATAVFAAHNLPDGMEASLDAEATFDPVNFSFPHGTHLCAMEVDTETGQTRMRKYVSVDDVGTIVNPLIVEGQMHGGIVQGIAQALWEDAVYDENGTLVAGSFVDYTLPTTADTISFVTDNTVSPATSNSLGAKGVGEAGCIASTPAVVGAIVDAVRHLGVRDIQMPCTPERVWKAVQAGTAGGRAQTEAAAAPHFEPGEPNQDDPQTGQGGQL</sequence>
<dbReference type="InterPro" id="IPR000674">
    <property type="entry name" value="Ald_Oxase/Xan_DH_a/b"/>
</dbReference>
<dbReference type="SMART" id="SM01008">
    <property type="entry name" value="Ald_Xan_dh_C"/>
    <property type="match status" value="1"/>
</dbReference>
<dbReference type="SUPFAM" id="SSF56003">
    <property type="entry name" value="Molybdenum cofactor-binding domain"/>
    <property type="match status" value="1"/>
</dbReference>
<dbReference type="EMBL" id="JBHTCQ010000001">
    <property type="protein sequence ID" value="MFC7403749.1"/>
    <property type="molecule type" value="Genomic_DNA"/>
</dbReference>
<keyword evidence="6" id="KW-1185">Reference proteome</keyword>
<evidence type="ECO:0000256" key="1">
    <source>
        <dbReference type="ARBA" id="ARBA00022505"/>
    </source>
</evidence>
<name>A0ABW2Q2N0_9MICO</name>
<comment type="caution">
    <text evidence="5">The sequence shown here is derived from an EMBL/GenBank/DDBJ whole genome shotgun (WGS) entry which is preliminary data.</text>
</comment>
<evidence type="ECO:0000313" key="6">
    <source>
        <dbReference type="Proteomes" id="UP001596455"/>
    </source>
</evidence>
<dbReference type="InterPro" id="IPR046867">
    <property type="entry name" value="AldOxase/xan_DH_MoCoBD2"/>
</dbReference>
<dbReference type="Pfam" id="PF02738">
    <property type="entry name" value="MoCoBD_1"/>
    <property type="match status" value="1"/>
</dbReference>
<feature type="region of interest" description="Disordered" evidence="3">
    <location>
        <begin position="796"/>
        <end position="831"/>
    </location>
</feature>
<dbReference type="PANTHER" id="PTHR11908:SF132">
    <property type="entry name" value="ALDEHYDE OXIDASE 1-RELATED"/>
    <property type="match status" value="1"/>
</dbReference>
<dbReference type="InterPro" id="IPR008274">
    <property type="entry name" value="AldOxase/xan_DH_MoCoBD1"/>
</dbReference>
<reference evidence="6" key="1">
    <citation type="journal article" date="2019" name="Int. J. Syst. Evol. Microbiol.">
        <title>The Global Catalogue of Microorganisms (GCM) 10K type strain sequencing project: providing services to taxonomists for standard genome sequencing and annotation.</title>
        <authorList>
            <consortium name="The Broad Institute Genomics Platform"/>
            <consortium name="The Broad Institute Genome Sequencing Center for Infectious Disease"/>
            <person name="Wu L."/>
            <person name="Ma J."/>
        </authorList>
    </citation>
    <scope>NUCLEOTIDE SEQUENCE [LARGE SCALE GENOMIC DNA]</scope>
    <source>
        <strain evidence="6">JCM 1490</strain>
    </source>
</reference>
<dbReference type="SUPFAM" id="SSF54665">
    <property type="entry name" value="CO dehydrogenase molybdoprotein N-domain-like"/>
    <property type="match status" value="1"/>
</dbReference>
<dbReference type="Gene3D" id="3.30.365.10">
    <property type="entry name" value="Aldehyde oxidase/xanthine dehydrogenase, molybdopterin binding domain"/>
    <property type="match status" value="4"/>
</dbReference>
<accession>A0ABW2Q2N0</accession>
<evidence type="ECO:0000259" key="4">
    <source>
        <dbReference type="SMART" id="SM01008"/>
    </source>
</evidence>
<dbReference type="RefSeq" id="WP_382390503.1">
    <property type="nucleotide sequence ID" value="NZ_JBHTCQ010000001.1"/>
</dbReference>
<dbReference type="Pfam" id="PF20256">
    <property type="entry name" value="MoCoBD_2"/>
    <property type="match status" value="1"/>
</dbReference>
<feature type="compositionally biased region" description="Low complexity" evidence="3">
    <location>
        <begin position="796"/>
        <end position="810"/>
    </location>
</feature>
<keyword evidence="2" id="KW-0560">Oxidoreductase</keyword>
<keyword evidence="1" id="KW-0500">Molybdenum</keyword>
<dbReference type="InterPro" id="IPR037165">
    <property type="entry name" value="AldOxase/xan_DH_Mopterin-bd_sf"/>
</dbReference>
<dbReference type="Proteomes" id="UP001596455">
    <property type="component" value="Unassembled WGS sequence"/>
</dbReference>
<gene>
    <name evidence="5" type="ORF">ACFQQL_01405</name>
</gene>
<protein>
    <submittedName>
        <fullName evidence="5">Xanthine dehydrogenase family protein molybdopterin-binding subunit</fullName>
    </submittedName>
</protein>
<feature type="region of interest" description="Disordered" evidence="3">
    <location>
        <begin position="1"/>
        <end position="20"/>
    </location>
</feature>